<feature type="domain" description="RING-type" evidence="11">
    <location>
        <begin position="47"/>
        <end position="89"/>
    </location>
</feature>
<dbReference type="EMBL" id="HE573021">
    <property type="protein sequence ID" value="CCC48117.1"/>
    <property type="molecule type" value="Genomic_DNA"/>
</dbReference>
<protein>
    <recommendedName>
        <fullName evidence="11">RING-type domain-containing protein</fullName>
    </recommendedName>
</protein>
<keyword evidence="9" id="KW-0539">Nucleus</keyword>
<evidence type="ECO:0000256" key="1">
    <source>
        <dbReference type="ARBA" id="ARBA00004123"/>
    </source>
</evidence>
<evidence type="ECO:0000259" key="11">
    <source>
        <dbReference type="PROSITE" id="PS50089"/>
    </source>
</evidence>
<dbReference type="InterPro" id="IPR051031">
    <property type="entry name" value="RING-box_E3_Ubiquitin_Ligase"/>
</dbReference>
<dbReference type="PROSITE" id="PS50089">
    <property type="entry name" value="ZF_RING_2"/>
    <property type="match status" value="1"/>
</dbReference>
<evidence type="ECO:0000256" key="8">
    <source>
        <dbReference type="ARBA" id="ARBA00022833"/>
    </source>
</evidence>
<evidence type="ECO:0000256" key="6">
    <source>
        <dbReference type="ARBA" id="ARBA00022771"/>
    </source>
</evidence>
<keyword evidence="5" id="KW-0479">Metal-binding</keyword>
<reference evidence="12" key="1">
    <citation type="journal article" date="2012" name="Proc. Natl. Acad. Sci. U.S.A.">
        <title>Antigenic diversity is generated by distinct evolutionary mechanisms in African trypanosome species.</title>
        <authorList>
            <person name="Jackson A.P."/>
            <person name="Berry A."/>
            <person name="Aslett M."/>
            <person name="Allison H.C."/>
            <person name="Burton P."/>
            <person name="Vavrova-Anderson J."/>
            <person name="Brown R."/>
            <person name="Browne H."/>
            <person name="Corton N."/>
            <person name="Hauser H."/>
            <person name="Gamble J."/>
            <person name="Gilderthorp R."/>
            <person name="Marcello L."/>
            <person name="McQuillan J."/>
            <person name="Otto T.D."/>
            <person name="Quail M.A."/>
            <person name="Sanders M.J."/>
            <person name="van Tonder A."/>
            <person name="Ginger M.L."/>
            <person name="Field M.C."/>
            <person name="Barry J.D."/>
            <person name="Hertz-Fowler C."/>
            <person name="Berriman M."/>
        </authorList>
    </citation>
    <scope>NUCLEOTIDE SEQUENCE</scope>
    <source>
        <strain evidence="12">Y486</strain>
    </source>
</reference>
<accession>G0TW01</accession>
<dbReference type="VEuPathDB" id="TriTrypDB:TvY486_0503180"/>
<evidence type="ECO:0000256" key="4">
    <source>
        <dbReference type="ARBA" id="ARBA00022490"/>
    </source>
</evidence>
<dbReference type="AlphaFoldDB" id="G0TW01"/>
<evidence type="ECO:0000256" key="3">
    <source>
        <dbReference type="ARBA" id="ARBA00004906"/>
    </source>
</evidence>
<dbReference type="PANTHER" id="PTHR11210">
    <property type="entry name" value="RING BOX"/>
    <property type="match status" value="1"/>
</dbReference>
<proteinExistence type="predicted"/>
<evidence type="ECO:0000313" key="12">
    <source>
        <dbReference type="EMBL" id="CCC48117.1"/>
    </source>
</evidence>
<comment type="subcellular location">
    <subcellularLocation>
        <location evidence="2">Cytoplasm</location>
    </subcellularLocation>
    <subcellularLocation>
        <location evidence="1">Nucleus</location>
    </subcellularLocation>
</comment>
<dbReference type="InterPro" id="IPR001841">
    <property type="entry name" value="Znf_RING"/>
</dbReference>
<name>G0TW01_TRYVY</name>
<dbReference type="GO" id="GO:0008270">
    <property type="term" value="F:zinc ion binding"/>
    <property type="evidence" value="ECO:0007669"/>
    <property type="project" value="UniProtKB-KW"/>
</dbReference>
<keyword evidence="6 10" id="KW-0863">Zinc-finger</keyword>
<evidence type="ECO:0000256" key="5">
    <source>
        <dbReference type="ARBA" id="ARBA00022723"/>
    </source>
</evidence>
<dbReference type="Gene3D" id="3.30.40.10">
    <property type="entry name" value="Zinc/RING finger domain, C3HC4 (zinc finger)"/>
    <property type="match status" value="1"/>
</dbReference>
<dbReference type="GO" id="GO:0005737">
    <property type="term" value="C:cytoplasm"/>
    <property type="evidence" value="ECO:0007669"/>
    <property type="project" value="UniProtKB-SubCell"/>
</dbReference>
<gene>
    <name evidence="12" type="ORF">TVY486_0503180</name>
</gene>
<evidence type="ECO:0000256" key="10">
    <source>
        <dbReference type="PROSITE-ProRule" id="PRU00175"/>
    </source>
</evidence>
<keyword evidence="7" id="KW-0833">Ubl conjugation pathway</keyword>
<comment type="pathway">
    <text evidence="3">Protein modification; protein ubiquitination.</text>
</comment>
<dbReference type="GO" id="GO:0005634">
    <property type="term" value="C:nucleus"/>
    <property type="evidence" value="ECO:0007669"/>
    <property type="project" value="UniProtKB-SubCell"/>
</dbReference>
<evidence type="ECO:0000256" key="7">
    <source>
        <dbReference type="ARBA" id="ARBA00022786"/>
    </source>
</evidence>
<dbReference type="InterPro" id="IPR024766">
    <property type="entry name" value="Znf_RING_H2"/>
</dbReference>
<dbReference type="InterPro" id="IPR013083">
    <property type="entry name" value="Znf_RING/FYVE/PHD"/>
</dbReference>
<dbReference type="Pfam" id="PF12678">
    <property type="entry name" value="zf-rbx1"/>
    <property type="match status" value="1"/>
</dbReference>
<keyword evidence="8" id="KW-0862">Zinc</keyword>
<evidence type="ECO:0000256" key="2">
    <source>
        <dbReference type="ARBA" id="ARBA00004496"/>
    </source>
</evidence>
<keyword evidence="4" id="KW-0963">Cytoplasm</keyword>
<sequence>MAVPTPAATRQTIDVTLLQATLIATYEHPQLASLECLVCKLHLGECCLECRASTPSAGNCRVTRGGCGHLFHEHCILAWIQRRRECPACMAKWSPTTYIERD</sequence>
<evidence type="ECO:0000256" key="9">
    <source>
        <dbReference type="ARBA" id="ARBA00023242"/>
    </source>
</evidence>
<dbReference type="SUPFAM" id="SSF57850">
    <property type="entry name" value="RING/U-box"/>
    <property type="match status" value="1"/>
</dbReference>
<organism evidence="12">
    <name type="scientific">Trypanosoma vivax (strain Y486)</name>
    <dbReference type="NCBI Taxonomy" id="1055687"/>
    <lineage>
        <taxon>Eukaryota</taxon>
        <taxon>Discoba</taxon>
        <taxon>Euglenozoa</taxon>
        <taxon>Kinetoplastea</taxon>
        <taxon>Metakinetoplastina</taxon>
        <taxon>Trypanosomatida</taxon>
        <taxon>Trypanosomatidae</taxon>
        <taxon>Trypanosoma</taxon>
        <taxon>Duttonella</taxon>
    </lineage>
</organism>